<gene>
    <name evidence="1" type="ORF">LMG32879_002719</name>
</gene>
<comment type="caution">
    <text evidence="1">The sequence shown here is derived from an EMBL/GenBank/DDBJ whole genome shotgun (WGS) entry which is preliminary data.</text>
</comment>
<proteinExistence type="predicted"/>
<dbReference type="EMBL" id="CATKSH010000025">
    <property type="protein sequence ID" value="CAI9121864.1"/>
    <property type="molecule type" value="Genomic_DNA"/>
</dbReference>
<evidence type="ECO:0000313" key="1">
    <source>
        <dbReference type="EMBL" id="CAI9121864.1"/>
    </source>
</evidence>
<sequence length="70" mass="8568">MKKKNIKKPVKIGRPRLFKNVLSDIERVHRLRDKRRLINKRVSELMTDEQKEIIFKEFSYNVDKWQIAKS</sequence>
<organism evidence="1 2">
    <name type="scientific">Brytella acorum</name>
    <dbReference type="NCBI Taxonomy" id="2959299"/>
    <lineage>
        <taxon>Bacteria</taxon>
        <taxon>Pseudomonadati</taxon>
        <taxon>Pseudomonadota</taxon>
        <taxon>Alphaproteobacteria</taxon>
        <taxon>Acetobacterales</taxon>
        <taxon>Acetobacteraceae</taxon>
        <taxon>Brytella</taxon>
    </lineage>
</organism>
<evidence type="ECO:0000313" key="2">
    <source>
        <dbReference type="Proteomes" id="UP001176960"/>
    </source>
</evidence>
<reference evidence="1" key="1">
    <citation type="submission" date="2023-03" db="EMBL/GenBank/DDBJ databases">
        <authorList>
            <person name="Cleenwerck I."/>
        </authorList>
    </citation>
    <scope>NUCLEOTIDE SEQUENCE</scope>
    <source>
        <strain evidence="1">LMG 32879</strain>
    </source>
</reference>
<dbReference type="RefSeq" id="WP_289843762.1">
    <property type="nucleotide sequence ID" value="NZ_CATKSH010000025.1"/>
</dbReference>
<dbReference type="Proteomes" id="UP001176960">
    <property type="component" value="Unassembled WGS sequence"/>
</dbReference>
<dbReference type="AlphaFoldDB" id="A0AA35Y5A6"/>
<accession>A0AA35Y5A6</accession>
<protein>
    <submittedName>
        <fullName evidence="1">Uncharacterized protein</fullName>
    </submittedName>
</protein>
<name>A0AA35Y5A6_9PROT</name>
<keyword evidence="2" id="KW-1185">Reference proteome</keyword>